<evidence type="ECO:0000313" key="7">
    <source>
        <dbReference type="EMBL" id="CAB3360577.1"/>
    </source>
</evidence>
<feature type="domain" description="C2H2-type" evidence="6">
    <location>
        <begin position="275"/>
        <end position="298"/>
    </location>
</feature>
<feature type="domain" description="C2H2-type" evidence="6">
    <location>
        <begin position="448"/>
        <end position="476"/>
    </location>
</feature>
<dbReference type="SUPFAM" id="SSF57667">
    <property type="entry name" value="beta-beta-alpha zinc fingers"/>
    <property type="match status" value="4"/>
</dbReference>
<feature type="domain" description="C2H2-type" evidence="6">
    <location>
        <begin position="363"/>
        <end position="390"/>
    </location>
</feature>
<dbReference type="PANTHER" id="PTHR24409">
    <property type="entry name" value="ZINC FINGER PROTEIN 142"/>
    <property type="match status" value="1"/>
</dbReference>
<dbReference type="FunFam" id="3.30.160.60:FF:000624">
    <property type="entry name" value="zinc finger protein 697"/>
    <property type="match status" value="1"/>
</dbReference>
<dbReference type="GO" id="GO:0000977">
    <property type="term" value="F:RNA polymerase II transcription regulatory region sequence-specific DNA binding"/>
    <property type="evidence" value="ECO:0007669"/>
    <property type="project" value="TreeGrafter"/>
</dbReference>
<dbReference type="InterPro" id="IPR036236">
    <property type="entry name" value="Znf_C2H2_sf"/>
</dbReference>
<keyword evidence="2" id="KW-0677">Repeat</keyword>
<dbReference type="Proteomes" id="UP000494165">
    <property type="component" value="Unassembled WGS sequence"/>
</dbReference>
<feature type="domain" description="C2H2-type" evidence="6">
    <location>
        <begin position="334"/>
        <end position="362"/>
    </location>
</feature>
<sequence length="609" mass="70786">MGSAEHTVKNIVKTLQNFVEQLSSVDSIFEMASCSCLLRKFQNGPAVDEVINLSRKFASEIQCLLESYNSETEIDNVTNFDLNEVSEAECPDSNEGMPKYSNEIPADVQNDNSSNANQYRTRRQRMLREAQTKKPILIETVITPSKPEKDKSISPARKRKRNVRTEWPCTQCLRIFSTCVYLENHVKYAHEMSEQTLDRFSQLDKDSLNILCCCQCFHTYKDLETFAKHDCNLKAEELQELDLPIKEGEDRLCWEEYRSLDRMVCHIAKCKPGPYLCEICSQSFENKKDLNYHKKKNHMDTLSFFCDFCDAKYKNRPSLQKHLVKKHEKNEDTFKCDECEEIFTMKILLTRHKEQQHNLIKKYLCQVCGEGLSNTQSLKIHVARHTDKEKKFSCEICGSKFNRKDKLVFHTRIHTGEKPYVCNQCSKRFIRKSKLDEHLRRHRGEKKHECEVCSKRFLVAHDLRAHQRRTHASKEVDVGEEAASASVEKEDLFELEPKEPIEVESNVADIIIEVAQDNLQFSNAESVESLPLTAVDSLIPNVPPQNILSTQIFLIYKASCLSYNNDSHRQNEGWTCIYDLIHHCSCCSFELPYNYYSRWMGRPTCDKAN</sequence>
<dbReference type="Gene3D" id="3.30.160.60">
    <property type="entry name" value="Classic Zinc Finger"/>
    <property type="match status" value="5"/>
</dbReference>
<evidence type="ECO:0000256" key="2">
    <source>
        <dbReference type="ARBA" id="ARBA00022737"/>
    </source>
</evidence>
<feature type="domain" description="C2H2-type" evidence="6">
    <location>
        <begin position="420"/>
        <end position="447"/>
    </location>
</feature>
<feature type="domain" description="C2H2-type" evidence="6">
    <location>
        <begin position="167"/>
        <end position="195"/>
    </location>
</feature>
<keyword evidence="1" id="KW-0479">Metal-binding</keyword>
<dbReference type="PROSITE" id="PS00028">
    <property type="entry name" value="ZINC_FINGER_C2H2_1"/>
    <property type="match status" value="8"/>
</dbReference>
<accession>A0A8S1BXS6</accession>
<dbReference type="GO" id="GO:0005634">
    <property type="term" value="C:nucleus"/>
    <property type="evidence" value="ECO:0007669"/>
    <property type="project" value="TreeGrafter"/>
</dbReference>
<keyword evidence="8" id="KW-1185">Reference proteome</keyword>
<protein>
    <recommendedName>
        <fullName evidence="6">C2H2-type domain-containing protein</fullName>
    </recommendedName>
</protein>
<dbReference type="Pfam" id="PF00096">
    <property type="entry name" value="zf-C2H2"/>
    <property type="match status" value="1"/>
</dbReference>
<evidence type="ECO:0000256" key="4">
    <source>
        <dbReference type="ARBA" id="ARBA00022833"/>
    </source>
</evidence>
<keyword evidence="3 5" id="KW-0863">Zinc-finger</keyword>
<dbReference type="AlphaFoldDB" id="A0A8S1BXS6"/>
<dbReference type="EMBL" id="CADEPI010000003">
    <property type="protein sequence ID" value="CAB3360577.1"/>
    <property type="molecule type" value="Genomic_DNA"/>
</dbReference>
<dbReference type="InterPro" id="IPR003604">
    <property type="entry name" value="Matrin/U1-like-C_Znf_C2H2"/>
</dbReference>
<reference evidence="7 8" key="1">
    <citation type="submission" date="2020-04" db="EMBL/GenBank/DDBJ databases">
        <authorList>
            <person name="Alioto T."/>
            <person name="Alioto T."/>
            <person name="Gomez Garrido J."/>
        </authorList>
    </citation>
    <scope>NUCLEOTIDE SEQUENCE [LARGE SCALE GENOMIC DNA]</scope>
</reference>
<keyword evidence="4" id="KW-0862">Zinc</keyword>
<evidence type="ECO:0000256" key="5">
    <source>
        <dbReference type="PROSITE-ProRule" id="PRU00042"/>
    </source>
</evidence>
<evidence type="ECO:0000256" key="3">
    <source>
        <dbReference type="ARBA" id="ARBA00022771"/>
    </source>
</evidence>
<organism evidence="7 8">
    <name type="scientific">Cloeon dipterum</name>
    <dbReference type="NCBI Taxonomy" id="197152"/>
    <lineage>
        <taxon>Eukaryota</taxon>
        <taxon>Metazoa</taxon>
        <taxon>Ecdysozoa</taxon>
        <taxon>Arthropoda</taxon>
        <taxon>Hexapoda</taxon>
        <taxon>Insecta</taxon>
        <taxon>Pterygota</taxon>
        <taxon>Palaeoptera</taxon>
        <taxon>Ephemeroptera</taxon>
        <taxon>Pisciforma</taxon>
        <taxon>Baetidae</taxon>
        <taxon>Cloeon</taxon>
    </lineage>
</organism>
<dbReference type="GO" id="GO:0048598">
    <property type="term" value="P:embryonic morphogenesis"/>
    <property type="evidence" value="ECO:0007669"/>
    <property type="project" value="UniProtKB-ARBA"/>
</dbReference>
<dbReference type="InterPro" id="IPR013087">
    <property type="entry name" value="Znf_C2H2_type"/>
</dbReference>
<evidence type="ECO:0000313" key="8">
    <source>
        <dbReference type="Proteomes" id="UP000494165"/>
    </source>
</evidence>
<dbReference type="SMART" id="SM00451">
    <property type="entry name" value="ZnF_U1"/>
    <property type="match status" value="2"/>
</dbReference>
<dbReference type="PANTHER" id="PTHR24409:SF295">
    <property type="entry name" value="AZ2-RELATED"/>
    <property type="match status" value="1"/>
</dbReference>
<evidence type="ECO:0000259" key="6">
    <source>
        <dbReference type="PROSITE" id="PS50157"/>
    </source>
</evidence>
<dbReference type="GO" id="GO:0008270">
    <property type="term" value="F:zinc ion binding"/>
    <property type="evidence" value="ECO:0007669"/>
    <property type="project" value="UniProtKB-KW"/>
</dbReference>
<name>A0A8S1BXS6_9INSE</name>
<gene>
    <name evidence="7" type="ORF">CLODIP_2_CD08915</name>
</gene>
<feature type="domain" description="C2H2-type" evidence="6">
    <location>
        <begin position="392"/>
        <end position="419"/>
    </location>
</feature>
<dbReference type="GO" id="GO:0000981">
    <property type="term" value="F:DNA-binding transcription factor activity, RNA polymerase II-specific"/>
    <property type="evidence" value="ECO:0007669"/>
    <property type="project" value="TreeGrafter"/>
</dbReference>
<dbReference type="OrthoDB" id="8117402at2759"/>
<comment type="caution">
    <text evidence="7">The sequence shown here is derived from an EMBL/GenBank/DDBJ whole genome shotgun (WGS) entry which is preliminary data.</text>
</comment>
<dbReference type="SMART" id="SM00355">
    <property type="entry name" value="ZnF_C2H2"/>
    <property type="match status" value="8"/>
</dbReference>
<dbReference type="FunFam" id="3.30.160.60:FF:000100">
    <property type="entry name" value="Zinc finger 45-like"/>
    <property type="match status" value="1"/>
</dbReference>
<evidence type="ECO:0000256" key="1">
    <source>
        <dbReference type="ARBA" id="ARBA00022723"/>
    </source>
</evidence>
<proteinExistence type="predicted"/>
<dbReference type="PROSITE" id="PS50157">
    <property type="entry name" value="ZINC_FINGER_C2H2_2"/>
    <property type="match status" value="7"/>
</dbReference>